<dbReference type="EMBL" id="NJHN03000047">
    <property type="protein sequence ID" value="KAH9420845.1"/>
    <property type="molecule type" value="Genomic_DNA"/>
</dbReference>
<protein>
    <submittedName>
        <fullName evidence="1">Uncharacterized protein</fullName>
    </submittedName>
</protein>
<proteinExistence type="predicted"/>
<accession>A0ABQ8JE12</accession>
<gene>
    <name evidence="1" type="ORF">DERP_001276</name>
</gene>
<name>A0ABQ8JE12_DERPT</name>
<evidence type="ECO:0000313" key="1">
    <source>
        <dbReference type="EMBL" id="KAH9420845.1"/>
    </source>
</evidence>
<dbReference type="Proteomes" id="UP000887458">
    <property type="component" value="Unassembled WGS sequence"/>
</dbReference>
<keyword evidence="2" id="KW-1185">Reference proteome</keyword>
<organism evidence="1 2">
    <name type="scientific">Dermatophagoides pteronyssinus</name>
    <name type="common">European house dust mite</name>
    <dbReference type="NCBI Taxonomy" id="6956"/>
    <lineage>
        <taxon>Eukaryota</taxon>
        <taxon>Metazoa</taxon>
        <taxon>Ecdysozoa</taxon>
        <taxon>Arthropoda</taxon>
        <taxon>Chelicerata</taxon>
        <taxon>Arachnida</taxon>
        <taxon>Acari</taxon>
        <taxon>Acariformes</taxon>
        <taxon>Sarcoptiformes</taxon>
        <taxon>Astigmata</taxon>
        <taxon>Psoroptidia</taxon>
        <taxon>Analgoidea</taxon>
        <taxon>Pyroglyphidae</taxon>
        <taxon>Dermatophagoidinae</taxon>
        <taxon>Dermatophagoides</taxon>
    </lineage>
</organism>
<sequence length="73" mass="8511">MEHITYYLDSKRCCQVVRVFNVEFLGKTERLTGTDKFFKMLISSGNTNVNFYTEIFCLNVCINIRKSVDDLTS</sequence>
<reference evidence="1 2" key="2">
    <citation type="journal article" date="2022" name="Mol. Biol. Evol.">
        <title>Comparative Genomics Reveals Insights into the Divergent Evolution of Astigmatic Mites and Household Pest Adaptations.</title>
        <authorList>
            <person name="Xiong Q."/>
            <person name="Wan A.T."/>
            <person name="Liu X."/>
            <person name="Fung C.S."/>
            <person name="Xiao X."/>
            <person name="Malainual N."/>
            <person name="Hou J."/>
            <person name="Wang L."/>
            <person name="Wang M."/>
            <person name="Yang K.Y."/>
            <person name="Cui Y."/>
            <person name="Leung E.L."/>
            <person name="Nong W."/>
            <person name="Shin S.K."/>
            <person name="Au S.W."/>
            <person name="Jeong K.Y."/>
            <person name="Chew F.T."/>
            <person name="Hui J.H."/>
            <person name="Leung T.F."/>
            <person name="Tungtrongchitr A."/>
            <person name="Zhong N."/>
            <person name="Liu Z."/>
            <person name="Tsui S.K."/>
        </authorList>
    </citation>
    <scope>NUCLEOTIDE SEQUENCE [LARGE SCALE GENOMIC DNA]</scope>
    <source>
        <strain evidence="1">Derp</strain>
    </source>
</reference>
<reference evidence="1 2" key="1">
    <citation type="journal article" date="2018" name="J. Allergy Clin. Immunol.">
        <title>High-quality assembly of Dermatophagoides pteronyssinus genome and transcriptome reveals a wide range of novel allergens.</title>
        <authorList>
            <person name="Liu X.Y."/>
            <person name="Yang K.Y."/>
            <person name="Wang M.Q."/>
            <person name="Kwok J.S."/>
            <person name="Zeng X."/>
            <person name="Yang Z."/>
            <person name="Xiao X.J."/>
            <person name="Lau C.P."/>
            <person name="Li Y."/>
            <person name="Huang Z.M."/>
            <person name="Ba J.G."/>
            <person name="Yim A.K."/>
            <person name="Ouyang C.Y."/>
            <person name="Ngai S.M."/>
            <person name="Chan T.F."/>
            <person name="Leung E.L."/>
            <person name="Liu L."/>
            <person name="Liu Z.G."/>
            <person name="Tsui S.K."/>
        </authorList>
    </citation>
    <scope>NUCLEOTIDE SEQUENCE [LARGE SCALE GENOMIC DNA]</scope>
    <source>
        <strain evidence="1">Derp</strain>
    </source>
</reference>
<evidence type="ECO:0000313" key="2">
    <source>
        <dbReference type="Proteomes" id="UP000887458"/>
    </source>
</evidence>
<comment type="caution">
    <text evidence="1">The sequence shown here is derived from an EMBL/GenBank/DDBJ whole genome shotgun (WGS) entry which is preliminary data.</text>
</comment>